<dbReference type="EMBL" id="JBANRG010000004">
    <property type="protein sequence ID" value="KAK7467065.1"/>
    <property type="molecule type" value="Genomic_DNA"/>
</dbReference>
<evidence type="ECO:0000256" key="6">
    <source>
        <dbReference type="ARBA" id="ARBA00029677"/>
    </source>
</evidence>
<dbReference type="EC" id="3.5.1.122" evidence="3 8"/>
<reference evidence="10 11" key="1">
    <citation type="submission" date="2024-01" db="EMBL/GenBank/DDBJ databases">
        <title>A draft genome for the cacao thread blight pathogen Marasmiellus scandens.</title>
        <authorList>
            <person name="Baruah I.K."/>
            <person name="Leung J."/>
            <person name="Bukari Y."/>
            <person name="Amoako-Attah I."/>
            <person name="Meinhardt L.W."/>
            <person name="Bailey B.A."/>
            <person name="Cohen S.P."/>
        </authorList>
    </citation>
    <scope>NUCLEOTIDE SEQUENCE [LARGE SCALE GENOMIC DNA]</scope>
    <source>
        <strain evidence="10 11">GH-19</strain>
    </source>
</reference>
<evidence type="ECO:0000259" key="9">
    <source>
        <dbReference type="Pfam" id="PF09764"/>
    </source>
</evidence>
<comment type="function">
    <text evidence="8">Mediates the side-chain deamidation of N-terminal glutamine residues to glutamate, an important step in N-end rule pathway of protein degradation. Conversion of the resulting N-terminal glutamine to glutamate renders the protein susceptible to arginylation, polyubiquitination and degradation as specified by the N-end rule. Does not act on substrates with internal or C-terminal glutamine and does not act on non-glutamine residues in any position.</text>
</comment>
<keyword evidence="11" id="KW-1185">Reference proteome</keyword>
<dbReference type="PANTHER" id="PTHR13035">
    <property type="entry name" value="PROTEIN N-TERMINAL GLUTAMINE AMIDOHYDROLASE"/>
    <property type="match status" value="1"/>
</dbReference>
<proteinExistence type="inferred from homology"/>
<evidence type="ECO:0000256" key="7">
    <source>
        <dbReference type="ARBA" id="ARBA00048768"/>
    </source>
</evidence>
<comment type="subunit">
    <text evidence="2 8">Monomer.</text>
</comment>
<evidence type="ECO:0000256" key="8">
    <source>
        <dbReference type="RuleBase" id="RU367082"/>
    </source>
</evidence>
<dbReference type="InterPro" id="IPR023128">
    <property type="entry name" value="Prot_N_Gln_amidohydro_ab_roll"/>
</dbReference>
<evidence type="ECO:0000256" key="4">
    <source>
        <dbReference type="ARBA" id="ARBA00021247"/>
    </source>
</evidence>
<dbReference type="InterPro" id="IPR037132">
    <property type="entry name" value="N_Gln_amidohydro_ab_roll_sf"/>
</dbReference>
<name>A0ABR1JTT5_9AGAR</name>
<feature type="domain" description="Protein N-terminal glutamine amidohydrolase alpha beta roll" evidence="9">
    <location>
        <begin position="13"/>
        <end position="196"/>
    </location>
</feature>
<dbReference type="Gene3D" id="3.10.620.10">
    <property type="entry name" value="Protein N-terminal glutamine amidohydrolase, alpha beta roll"/>
    <property type="match status" value="1"/>
</dbReference>
<keyword evidence="5 8" id="KW-0378">Hydrolase</keyword>
<comment type="similarity">
    <text evidence="1 8">Belongs to the NTAQ1 family.</text>
</comment>
<gene>
    <name evidence="10" type="ORF">VKT23_004126</name>
</gene>
<evidence type="ECO:0000256" key="3">
    <source>
        <dbReference type="ARBA" id="ARBA00012718"/>
    </source>
</evidence>
<protein>
    <recommendedName>
        <fullName evidence="4 8">Protein N-terminal glutamine amidohydrolase</fullName>
        <ecNumber evidence="3 8">3.5.1.122</ecNumber>
    </recommendedName>
    <alternativeName>
        <fullName evidence="6 8">Protein NH2-terminal glutamine deamidase</fullName>
    </alternativeName>
</protein>
<comment type="caution">
    <text evidence="10">The sequence shown here is derived from an EMBL/GenBank/DDBJ whole genome shotgun (WGS) entry which is preliminary data.</text>
</comment>
<comment type="catalytic activity">
    <reaction evidence="7 8">
        <text>N-terminal L-glutaminyl-[protein] + H2O = N-terminal L-glutamyl-[protein] + NH4(+)</text>
        <dbReference type="Rhea" id="RHEA:50680"/>
        <dbReference type="Rhea" id="RHEA-COMP:12668"/>
        <dbReference type="Rhea" id="RHEA-COMP:12777"/>
        <dbReference type="ChEBI" id="CHEBI:15377"/>
        <dbReference type="ChEBI" id="CHEBI:28938"/>
        <dbReference type="ChEBI" id="CHEBI:64721"/>
        <dbReference type="ChEBI" id="CHEBI:64722"/>
        <dbReference type="EC" id="3.5.1.122"/>
    </reaction>
</comment>
<evidence type="ECO:0000256" key="5">
    <source>
        <dbReference type="ARBA" id="ARBA00022801"/>
    </source>
</evidence>
<dbReference type="InterPro" id="IPR039733">
    <property type="entry name" value="NTAQ1"/>
</dbReference>
<sequence length="199" mass="22830">MVQPPPLPQDSVYTSCYCEENIYLLVKTFLDDPSITSSWEPFVIFISNATQSIALWNQKLSKTNELPVVWDYHVILVLRPRALSTEMSSWVYDYDTRLGMPISLKDYFARTFSLDLPVQFQSFFRVVPGPVYIDNLASDRSHMLSSGTIPPEYPPLRGMRAIELGITHNLTHYISMAPAADQNIYGRVMYLYEILSSFI</sequence>
<dbReference type="PANTHER" id="PTHR13035:SF0">
    <property type="entry name" value="PROTEIN N-TERMINAL GLUTAMINE AMIDOHYDROLASE"/>
    <property type="match status" value="1"/>
</dbReference>
<accession>A0ABR1JTT5</accession>
<organism evidence="10 11">
    <name type="scientific">Marasmiellus scandens</name>
    <dbReference type="NCBI Taxonomy" id="2682957"/>
    <lineage>
        <taxon>Eukaryota</taxon>
        <taxon>Fungi</taxon>
        <taxon>Dikarya</taxon>
        <taxon>Basidiomycota</taxon>
        <taxon>Agaricomycotina</taxon>
        <taxon>Agaricomycetes</taxon>
        <taxon>Agaricomycetidae</taxon>
        <taxon>Agaricales</taxon>
        <taxon>Marasmiineae</taxon>
        <taxon>Omphalotaceae</taxon>
        <taxon>Marasmiellus</taxon>
    </lineage>
</organism>
<evidence type="ECO:0000256" key="2">
    <source>
        <dbReference type="ARBA" id="ARBA00011245"/>
    </source>
</evidence>
<evidence type="ECO:0000313" key="11">
    <source>
        <dbReference type="Proteomes" id="UP001498398"/>
    </source>
</evidence>
<evidence type="ECO:0000256" key="1">
    <source>
        <dbReference type="ARBA" id="ARBA00008985"/>
    </source>
</evidence>
<dbReference type="Pfam" id="PF09764">
    <property type="entry name" value="Nt_Gln_amidase"/>
    <property type="match status" value="1"/>
</dbReference>
<dbReference type="Proteomes" id="UP001498398">
    <property type="component" value="Unassembled WGS sequence"/>
</dbReference>
<evidence type="ECO:0000313" key="10">
    <source>
        <dbReference type="EMBL" id="KAK7467065.1"/>
    </source>
</evidence>